<evidence type="ECO:0000259" key="5">
    <source>
        <dbReference type="Pfam" id="PF06268"/>
    </source>
</evidence>
<evidence type="ECO:0000256" key="4">
    <source>
        <dbReference type="SAM" id="MobiDB-lite"/>
    </source>
</evidence>
<organism evidence="6 7">
    <name type="scientific">Galemys pyrenaicus</name>
    <name type="common">Iberian desman</name>
    <name type="synonym">Pyrenean desman</name>
    <dbReference type="NCBI Taxonomy" id="202257"/>
    <lineage>
        <taxon>Eukaryota</taxon>
        <taxon>Metazoa</taxon>
        <taxon>Chordata</taxon>
        <taxon>Craniata</taxon>
        <taxon>Vertebrata</taxon>
        <taxon>Euteleostomi</taxon>
        <taxon>Mammalia</taxon>
        <taxon>Eutheria</taxon>
        <taxon>Laurasiatheria</taxon>
        <taxon>Eulipotyphla</taxon>
        <taxon>Talpidae</taxon>
        <taxon>Galemys</taxon>
    </lineage>
</organism>
<feature type="region of interest" description="Disordered" evidence="4">
    <location>
        <begin position="79"/>
        <end position="143"/>
    </location>
</feature>
<evidence type="ECO:0000313" key="7">
    <source>
        <dbReference type="Proteomes" id="UP000700334"/>
    </source>
</evidence>
<dbReference type="Proteomes" id="UP000700334">
    <property type="component" value="Unassembled WGS sequence"/>
</dbReference>
<dbReference type="InterPro" id="IPR022768">
    <property type="entry name" value="Fascin-like_dom"/>
</dbReference>
<comment type="subcellular location">
    <subcellularLocation>
        <location evidence="1">Cytoplasm</location>
    </subcellularLocation>
</comment>
<comment type="caution">
    <text evidence="6">The sequence shown here is derived from an EMBL/GenBank/DDBJ whole genome shotgun (WGS) entry which is preliminary data.</text>
</comment>
<gene>
    <name evidence="6" type="ORF">J0S82_013212</name>
</gene>
<dbReference type="InterPro" id="IPR008999">
    <property type="entry name" value="Actin-crosslinking"/>
</dbReference>
<evidence type="ECO:0000256" key="2">
    <source>
        <dbReference type="ARBA" id="ARBA00022490"/>
    </source>
</evidence>
<dbReference type="GO" id="GO:0051015">
    <property type="term" value="F:actin filament binding"/>
    <property type="evidence" value="ECO:0007669"/>
    <property type="project" value="InterPro"/>
</dbReference>
<keyword evidence="7" id="KW-1185">Reference proteome</keyword>
<keyword evidence="3" id="KW-0009">Actin-binding</keyword>
<sequence>MGVCCGELPSLPGGWSWTGKMARRALSAQPAPRSTSTMFELEWRGRRVALKASNGRYVCMKKNGQLAAVSDFVGEHSLPPQRALPCPRSQPARKRSPGQLGPAHAAGSGTGRRPGAPSPLEPSRRRRAGGGGRAAQPLFPPGGDEEFTLQLINRPMLVLRGPDGFVCRRRGSAQLDTNRSVYDVFHLSFSDGAYHIRGRGGGFWSSGAHGSVRSDGERGEDFLLELRERGRLAIRARSGKYLRGGASGLLRADADAPAGAALWEY</sequence>
<proteinExistence type="predicted"/>
<dbReference type="Gene3D" id="2.80.10.50">
    <property type="match status" value="2"/>
</dbReference>
<keyword evidence="2" id="KW-0963">Cytoplasm</keyword>
<evidence type="ECO:0000313" key="6">
    <source>
        <dbReference type="EMBL" id="KAG8507510.1"/>
    </source>
</evidence>
<dbReference type="OrthoDB" id="10259868at2759"/>
<evidence type="ECO:0000256" key="1">
    <source>
        <dbReference type="ARBA" id="ARBA00004496"/>
    </source>
</evidence>
<evidence type="ECO:0000256" key="3">
    <source>
        <dbReference type="ARBA" id="ARBA00023203"/>
    </source>
</evidence>
<dbReference type="AlphaFoldDB" id="A0A8J5ZWN8"/>
<accession>A0A8J5ZWN8</accession>
<dbReference type="SUPFAM" id="SSF50405">
    <property type="entry name" value="Actin-crosslinking proteins"/>
    <property type="match status" value="2"/>
</dbReference>
<dbReference type="Pfam" id="PF06268">
    <property type="entry name" value="Fascin"/>
    <property type="match status" value="2"/>
</dbReference>
<feature type="domain" description="Fascin-like" evidence="5">
    <location>
        <begin position="163"/>
        <end position="265"/>
    </location>
</feature>
<dbReference type="EMBL" id="JAGFMF010012102">
    <property type="protein sequence ID" value="KAG8507510.1"/>
    <property type="molecule type" value="Genomic_DNA"/>
</dbReference>
<protein>
    <submittedName>
        <fullName evidence="6">Fascin-2</fullName>
    </submittedName>
</protein>
<feature type="domain" description="Fascin-like" evidence="5">
    <location>
        <begin position="25"/>
        <end position="76"/>
    </location>
</feature>
<reference evidence="6" key="1">
    <citation type="journal article" date="2021" name="Evol. Appl.">
        <title>The genome of the Pyrenean desman and the effects of bottlenecks and inbreeding on the genomic landscape of an endangered species.</title>
        <authorList>
            <person name="Escoda L."/>
            <person name="Castresana J."/>
        </authorList>
    </citation>
    <scope>NUCLEOTIDE SEQUENCE</scope>
    <source>
        <strain evidence="6">IBE-C5619</strain>
    </source>
</reference>
<dbReference type="GO" id="GO:0005737">
    <property type="term" value="C:cytoplasm"/>
    <property type="evidence" value="ECO:0007669"/>
    <property type="project" value="UniProtKB-SubCell"/>
</dbReference>
<name>A0A8J5ZWN8_GALPY</name>
<dbReference type="GO" id="GO:0030674">
    <property type="term" value="F:protein-macromolecule adaptor activity"/>
    <property type="evidence" value="ECO:0007669"/>
    <property type="project" value="InterPro"/>
</dbReference>
<dbReference type="FunFam" id="2.80.10.50:FF:000037">
    <property type="entry name" value="Fascin"/>
    <property type="match status" value="1"/>
</dbReference>